<dbReference type="EMBL" id="LSSK01001808">
    <property type="protein sequence ID" value="OMH78760.1"/>
    <property type="molecule type" value="Genomic_DNA"/>
</dbReference>
<name>A0A1R1PCS2_ZANCU</name>
<keyword evidence="2" id="KW-1185">Reference proteome</keyword>
<evidence type="ECO:0000313" key="2">
    <source>
        <dbReference type="Proteomes" id="UP000188320"/>
    </source>
</evidence>
<organism evidence="1 2">
    <name type="scientific">Zancudomyces culisetae</name>
    <name type="common">Gut fungus</name>
    <name type="synonym">Smittium culisetae</name>
    <dbReference type="NCBI Taxonomy" id="1213189"/>
    <lineage>
        <taxon>Eukaryota</taxon>
        <taxon>Fungi</taxon>
        <taxon>Fungi incertae sedis</taxon>
        <taxon>Zoopagomycota</taxon>
        <taxon>Kickxellomycotina</taxon>
        <taxon>Harpellomycetes</taxon>
        <taxon>Harpellales</taxon>
        <taxon>Legeriomycetaceae</taxon>
        <taxon>Zancudomyces</taxon>
    </lineage>
</organism>
<comment type="caution">
    <text evidence="1">The sequence shown here is derived from an EMBL/GenBank/DDBJ whole genome shotgun (WGS) entry which is preliminary data.</text>
</comment>
<gene>
    <name evidence="1" type="ORF">AX774_g7836</name>
</gene>
<evidence type="ECO:0000313" key="1">
    <source>
        <dbReference type="EMBL" id="OMH78760.1"/>
    </source>
</evidence>
<feature type="non-terminal residue" evidence="1">
    <location>
        <position position="17"/>
    </location>
</feature>
<dbReference type="Proteomes" id="UP000188320">
    <property type="component" value="Unassembled WGS sequence"/>
</dbReference>
<proteinExistence type="predicted"/>
<sequence length="17" mass="1859">MDMKSTTTTGEGEREGE</sequence>
<protein>
    <submittedName>
        <fullName evidence="1">Uncharacterized protein</fullName>
    </submittedName>
</protein>
<reference evidence="2" key="1">
    <citation type="submission" date="2017-01" db="EMBL/GenBank/DDBJ databases">
        <authorList>
            <person name="Wang Y."/>
            <person name="White M."/>
            <person name="Kvist S."/>
            <person name="Moncalvo J.-M."/>
        </authorList>
    </citation>
    <scope>NUCLEOTIDE SEQUENCE [LARGE SCALE GENOMIC DNA]</scope>
    <source>
        <strain evidence="2">COL-18-3</strain>
    </source>
</reference>
<accession>A0A1R1PCS2</accession>
<dbReference type="AlphaFoldDB" id="A0A1R1PCS2"/>